<accession>A0A6P4ZP13</accession>
<dbReference type="PANTHER" id="PTHR23320">
    <property type="entry name" value="MEMBRANE-SPANNING 4-DOMAINS SUBFAMILY A MS4A -RELATED"/>
    <property type="match status" value="1"/>
</dbReference>
<evidence type="ECO:0000256" key="3">
    <source>
        <dbReference type="SAM" id="MobiDB-lite"/>
    </source>
</evidence>
<feature type="compositionally biased region" description="Basic and acidic residues" evidence="3">
    <location>
        <begin position="355"/>
        <end position="370"/>
    </location>
</feature>
<feature type="compositionally biased region" description="Low complexity" evidence="3">
    <location>
        <begin position="187"/>
        <end position="203"/>
    </location>
</feature>
<reference evidence="6" key="1">
    <citation type="submission" date="2025-08" db="UniProtKB">
        <authorList>
            <consortium name="RefSeq"/>
        </authorList>
    </citation>
    <scope>IDENTIFICATION</scope>
    <source>
        <tissue evidence="6">Gonad</tissue>
    </source>
</reference>
<keyword evidence="4" id="KW-0812">Transmembrane</keyword>
<evidence type="ECO:0000256" key="1">
    <source>
        <dbReference type="ARBA" id="ARBA00022737"/>
    </source>
</evidence>
<dbReference type="InterPro" id="IPR017956">
    <property type="entry name" value="AT_hook_DNA-bd_motif"/>
</dbReference>
<feature type="transmembrane region" description="Helical" evidence="4">
    <location>
        <begin position="45"/>
        <end position="66"/>
    </location>
</feature>
<evidence type="ECO:0000313" key="5">
    <source>
        <dbReference type="Proteomes" id="UP000515135"/>
    </source>
</evidence>
<evidence type="ECO:0000256" key="4">
    <source>
        <dbReference type="SAM" id="Phobius"/>
    </source>
</evidence>
<dbReference type="GeneID" id="109480736"/>
<keyword evidence="4" id="KW-0472">Membrane</keyword>
<dbReference type="AlphaFoldDB" id="A0A6P4ZP13"/>
<dbReference type="GO" id="GO:0005634">
    <property type="term" value="C:nucleus"/>
    <property type="evidence" value="ECO:0007669"/>
    <property type="project" value="InterPro"/>
</dbReference>
<name>A0A6P4ZP13_BRABE</name>
<gene>
    <name evidence="6" type="primary">LOC109480736</name>
</gene>
<sequence>MRPSTGETVTVSLTDVEGHPYSRTMHMFQQPRPTPRCFGGNTVKALSITQIVCGSLAILLGIAIIIPGSGLFMTGYPIWTGAMIITFMILSIVSAVFTVVVLWIAAGDLSFDSYACWDWAWGCPNKTARVAMDSLLIILALLEAGLSIASSVMTCCAVCPCCKGDSTDSCCDNCSGNSYQSVTMADSEPGSGAAATAPSAAAEGPGGELATKKGRGRPKKDAQPAEGRSALRRRPVVAPEHYAPPPPNPSGKRGRGRPRKSEGDDEPPVKKVNSGQGKRGRPPKSNNSEAARPKGRPKGSKKKGKAQPAKAAEKDEEDFTEEGDAEEVEEKTEVVETPKKRGRPKKETPAVVTESDNKVDADAPAEKTDDSAEEGQ</sequence>
<dbReference type="OrthoDB" id="10016951at2759"/>
<organism evidence="5 6">
    <name type="scientific">Branchiostoma belcheri</name>
    <name type="common">Amphioxus</name>
    <dbReference type="NCBI Taxonomy" id="7741"/>
    <lineage>
        <taxon>Eukaryota</taxon>
        <taxon>Metazoa</taxon>
        <taxon>Chordata</taxon>
        <taxon>Cephalochordata</taxon>
        <taxon>Leptocardii</taxon>
        <taxon>Amphioxiformes</taxon>
        <taxon>Branchiostomatidae</taxon>
        <taxon>Branchiostoma</taxon>
    </lineage>
</organism>
<dbReference type="Proteomes" id="UP000515135">
    <property type="component" value="Unplaced"/>
</dbReference>
<dbReference type="RefSeq" id="XP_019638568.1">
    <property type="nucleotide sequence ID" value="XM_019783009.1"/>
</dbReference>
<dbReference type="GO" id="GO:0003677">
    <property type="term" value="F:DNA binding"/>
    <property type="evidence" value="ECO:0007669"/>
    <property type="project" value="UniProtKB-KW"/>
</dbReference>
<feature type="region of interest" description="Disordered" evidence="3">
    <location>
        <begin position="185"/>
        <end position="376"/>
    </location>
</feature>
<keyword evidence="5" id="KW-1185">Reference proteome</keyword>
<proteinExistence type="predicted"/>
<feature type="compositionally biased region" description="Acidic residues" evidence="3">
    <location>
        <begin position="314"/>
        <end position="330"/>
    </location>
</feature>
<dbReference type="PRINTS" id="PR00930">
    <property type="entry name" value="HIGHMOBLTYIY"/>
</dbReference>
<keyword evidence="1" id="KW-0677">Repeat</keyword>
<dbReference type="GO" id="GO:0000785">
    <property type="term" value="C:chromatin"/>
    <property type="evidence" value="ECO:0007669"/>
    <property type="project" value="InterPro"/>
</dbReference>
<evidence type="ECO:0000313" key="6">
    <source>
        <dbReference type="RefSeq" id="XP_019638568.1"/>
    </source>
</evidence>
<dbReference type="SMART" id="SM00384">
    <property type="entry name" value="AT_hook"/>
    <property type="match status" value="5"/>
</dbReference>
<dbReference type="PRINTS" id="PR00929">
    <property type="entry name" value="ATHOOK"/>
</dbReference>
<feature type="compositionally biased region" description="Basic residues" evidence="3">
    <location>
        <begin position="293"/>
        <end position="305"/>
    </location>
</feature>
<protein>
    <submittedName>
        <fullName evidence="6">Uncharacterized protein LOC109480736 isoform X2</fullName>
    </submittedName>
</protein>
<keyword evidence="4" id="KW-1133">Transmembrane helix</keyword>
<feature type="transmembrane region" description="Helical" evidence="4">
    <location>
        <begin position="135"/>
        <end position="153"/>
    </location>
</feature>
<feature type="transmembrane region" description="Helical" evidence="4">
    <location>
        <begin position="78"/>
        <end position="105"/>
    </location>
</feature>
<dbReference type="InterPro" id="IPR000116">
    <property type="entry name" value="HMGA"/>
</dbReference>
<dbReference type="GO" id="GO:0006355">
    <property type="term" value="P:regulation of DNA-templated transcription"/>
    <property type="evidence" value="ECO:0007669"/>
    <property type="project" value="InterPro"/>
</dbReference>
<dbReference type="PANTHER" id="PTHR23320:SF158">
    <property type="entry name" value="CREB-BINDING PROTEIN-LIKE ISOFORM X1"/>
    <property type="match status" value="1"/>
</dbReference>
<dbReference type="InterPro" id="IPR030417">
    <property type="entry name" value="MS4A"/>
</dbReference>
<evidence type="ECO:0000256" key="2">
    <source>
        <dbReference type="ARBA" id="ARBA00023125"/>
    </source>
</evidence>
<keyword evidence="2" id="KW-0238">DNA-binding</keyword>